<dbReference type="InterPro" id="IPR000182">
    <property type="entry name" value="GNAT_dom"/>
</dbReference>
<dbReference type="OrthoDB" id="9786032at2"/>
<dbReference type="KEGG" id="cpy:Cphy_3124"/>
<dbReference type="eggNOG" id="COG0456">
    <property type="taxonomic scope" value="Bacteria"/>
</dbReference>
<dbReference type="Pfam" id="PF00583">
    <property type="entry name" value="Acetyltransf_1"/>
    <property type="match status" value="1"/>
</dbReference>
<accession>A9KR01</accession>
<dbReference type="Gene3D" id="3.40.630.30">
    <property type="match status" value="1"/>
</dbReference>
<gene>
    <name evidence="2" type="ordered locus">Cphy_3124</name>
</gene>
<dbReference type="HOGENOM" id="CLU_096795_3_0_9"/>
<dbReference type="SUPFAM" id="SSF55729">
    <property type="entry name" value="Acyl-CoA N-acyltransferases (Nat)"/>
    <property type="match status" value="1"/>
</dbReference>
<protein>
    <submittedName>
        <fullName evidence="2">GCN5-related N-acetyltransferase</fullName>
    </submittedName>
</protein>
<dbReference type="RefSeq" id="WP_012201131.1">
    <property type="nucleotide sequence ID" value="NC_010001.1"/>
</dbReference>
<dbReference type="CDD" id="cd04301">
    <property type="entry name" value="NAT_SF"/>
    <property type="match status" value="1"/>
</dbReference>
<evidence type="ECO:0000259" key="1">
    <source>
        <dbReference type="PROSITE" id="PS51186"/>
    </source>
</evidence>
<dbReference type="Proteomes" id="UP000000370">
    <property type="component" value="Chromosome"/>
</dbReference>
<organism evidence="2 3">
    <name type="scientific">Lachnoclostridium phytofermentans (strain ATCC 700394 / DSM 18823 / ISDg)</name>
    <name type="common">Clostridium phytofermentans</name>
    <dbReference type="NCBI Taxonomy" id="357809"/>
    <lineage>
        <taxon>Bacteria</taxon>
        <taxon>Bacillati</taxon>
        <taxon>Bacillota</taxon>
        <taxon>Clostridia</taxon>
        <taxon>Lachnospirales</taxon>
        <taxon>Lachnospiraceae</taxon>
    </lineage>
</organism>
<dbReference type="PROSITE" id="PS51186">
    <property type="entry name" value="GNAT"/>
    <property type="match status" value="1"/>
</dbReference>
<evidence type="ECO:0000313" key="3">
    <source>
        <dbReference type="Proteomes" id="UP000000370"/>
    </source>
</evidence>
<dbReference type="STRING" id="357809.Cphy_3124"/>
<dbReference type="GO" id="GO:0016747">
    <property type="term" value="F:acyltransferase activity, transferring groups other than amino-acyl groups"/>
    <property type="evidence" value="ECO:0007669"/>
    <property type="project" value="InterPro"/>
</dbReference>
<name>A9KR01_LACP7</name>
<sequence>MNIRYQKANEKDSELLIELYNKAFLSDYLKYGECPAYGRTVESMTLSLQKSEKHIITMDELPVGVISLENRGDGNYYLGCLCLIPQYQHQGLGSGAFRYALEYYSDWRTITLVTPEDKTENINFYTKKCGFLINGTEMDGNVKVVKFILQRDI</sequence>
<dbReference type="AlphaFoldDB" id="A9KR01"/>
<keyword evidence="2" id="KW-0808">Transferase</keyword>
<proteinExistence type="predicted"/>
<dbReference type="InterPro" id="IPR016181">
    <property type="entry name" value="Acyl_CoA_acyltransferase"/>
</dbReference>
<dbReference type="EMBL" id="CP000885">
    <property type="protein sequence ID" value="ABX43480.1"/>
    <property type="molecule type" value="Genomic_DNA"/>
</dbReference>
<feature type="domain" description="N-acetyltransferase" evidence="1">
    <location>
        <begin position="3"/>
        <end position="153"/>
    </location>
</feature>
<evidence type="ECO:0000313" key="2">
    <source>
        <dbReference type="EMBL" id="ABX43480.1"/>
    </source>
</evidence>
<keyword evidence="3" id="KW-1185">Reference proteome</keyword>
<reference evidence="3" key="1">
    <citation type="submission" date="2007-11" db="EMBL/GenBank/DDBJ databases">
        <title>Complete genome sequence of Clostridium phytofermentans ISDg.</title>
        <authorList>
            <person name="Leschine S.B."/>
            <person name="Warnick T.A."/>
            <person name="Blanchard J.L."/>
            <person name="Schnell D.J."/>
            <person name="Petit E.L."/>
            <person name="LaTouf W.G."/>
            <person name="Copeland A."/>
            <person name="Lucas S."/>
            <person name="Lapidus A."/>
            <person name="Barry K."/>
            <person name="Glavina del Rio T."/>
            <person name="Dalin E."/>
            <person name="Tice H."/>
            <person name="Pitluck S."/>
            <person name="Kiss H."/>
            <person name="Brettin T."/>
            <person name="Bruce D."/>
            <person name="Detter J.C."/>
            <person name="Han C."/>
            <person name="Kuske C."/>
            <person name="Schmutz J."/>
            <person name="Larimer F."/>
            <person name="Land M."/>
            <person name="Hauser L."/>
            <person name="Kyrpides N."/>
            <person name="Kim E.A."/>
            <person name="Richardson P."/>
        </authorList>
    </citation>
    <scope>NUCLEOTIDE SEQUENCE [LARGE SCALE GENOMIC DNA]</scope>
    <source>
        <strain evidence="3">ATCC 700394 / DSM 18823 / ISDg</strain>
    </source>
</reference>